<evidence type="ECO:0000313" key="3">
    <source>
        <dbReference type="Proteomes" id="UP001305779"/>
    </source>
</evidence>
<evidence type="ECO:0000313" key="2">
    <source>
        <dbReference type="EMBL" id="KAK4496757.1"/>
    </source>
</evidence>
<dbReference type="InterPro" id="IPR057678">
    <property type="entry name" value="DUF7918"/>
</dbReference>
<feature type="domain" description="DUF7918" evidence="1">
    <location>
        <begin position="9"/>
        <end position="183"/>
    </location>
</feature>
<protein>
    <recommendedName>
        <fullName evidence="1">DUF7918 domain-containing protein</fullName>
    </recommendedName>
</protein>
<name>A0ABR0E5P4_ZASCE</name>
<organism evidence="2 3">
    <name type="scientific">Zasmidium cellare</name>
    <name type="common">Wine cellar mold</name>
    <name type="synonym">Racodium cellare</name>
    <dbReference type="NCBI Taxonomy" id="395010"/>
    <lineage>
        <taxon>Eukaryota</taxon>
        <taxon>Fungi</taxon>
        <taxon>Dikarya</taxon>
        <taxon>Ascomycota</taxon>
        <taxon>Pezizomycotina</taxon>
        <taxon>Dothideomycetes</taxon>
        <taxon>Dothideomycetidae</taxon>
        <taxon>Mycosphaerellales</taxon>
        <taxon>Mycosphaerellaceae</taxon>
        <taxon>Zasmidium</taxon>
    </lineage>
</organism>
<dbReference type="PANTHER" id="PTHR36223:SF1">
    <property type="entry name" value="TRANSCRIPTION ELONGATION FACTOR EAF N-TERMINAL DOMAIN-CONTAINING PROTEIN"/>
    <property type="match status" value="1"/>
</dbReference>
<reference evidence="2 3" key="1">
    <citation type="journal article" date="2023" name="G3 (Bethesda)">
        <title>A chromosome-level genome assembly of Zasmidium syzygii isolated from banana leaves.</title>
        <authorList>
            <person name="van Westerhoven A.C."/>
            <person name="Mehrabi R."/>
            <person name="Talebi R."/>
            <person name="Steentjes M.B.F."/>
            <person name="Corcolon B."/>
            <person name="Chong P.A."/>
            <person name="Kema G.H.J."/>
            <person name="Seidl M.F."/>
        </authorList>
    </citation>
    <scope>NUCLEOTIDE SEQUENCE [LARGE SCALE GENOMIC DNA]</scope>
    <source>
        <strain evidence="2 3">P124</strain>
    </source>
</reference>
<dbReference type="Pfam" id="PF25534">
    <property type="entry name" value="DUF7918"/>
    <property type="match status" value="1"/>
</dbReference>
<comment type="caution">
    <text evidence="2">The sequence shown here is derived from an EMBL/GenBank/DDBJ whole genome shotgun (WGS) entry which is preliminary data.</text>
</comment>
<dbReference type="EMBL" id="JAXOVC010000010">
    <property type="protein sequence ID" value="KAK4496757.1"/>
    <property type="molecule type" value="Genomic_DNA"/>
</dbReference>
<dbReference type="PANTHER" id="PTHR36223">
    <property type="entry name" value="BETA-LACTAMASE-TYPE TRANSPEPTIDASE FOLD DOMAIN CONTAINING PROTEIN"/>
    <property type="match status" value="1"/>
</dbReference>
<proteinExistence type="predicted"/>
<evidence type="ECO:0000259" key="1">
    <source>
        <dbReference type="Pfam" id="PF25534"/>
    </source>
</evidence>
<sequence>MAILTHLPGIEVTINVNGRALSEHRERQLIDPPETISRYVEVQSEQHFEVHIRTSPGAVRAAGHKFFVHVDGNKTDWGLVEPRHCISGPKISISAGTHRREGLTRPYKFNVFTTDDDGSKERTKHTTQLGTIEVRIHTVSTVERLPAAPHPAARERTFAPGVPSPHEPLAEKAVKFQELSHTVG</sequence>
<dbReference type="Proteomes" id="UP001305779">
    <property type="component" value="Unassembled WGS sequence"/>
</dbReference>
<keyword evidence="3" id="KW-1185">Reference proteome</keyword>
<gene>
    <name evidence="2" type="ORF">PRZ48_012740</name>
</gene>
<accession>A0ABR0E5P4</accession>